<evidence type="ECO:0000313" key="3">
    <source>
        <dbReference type="Proteomes" id="UP000036013"/>
    </source>
</evidence>
<dbReference type="EMBL" id="LEDI01000013">
    <property type="protein sequence ID" value="KLQ05385.1"/>
    <property type="molecule type" value="Genomic_DNA"/>
</dbReference>
<feature type="transmembrane region" description="Helical" evidence="1">
    <location>
        <begin position="12"/>
        <end position="41"/>
    </location>
</feature>
<proteinExistence type="predicted"/>
<dbReference type="AlphaFoldDB" id="A0A837LFV0"/>
<dbReference type="Proteomes" id="UP000036013">
    <property type="component" value="Unassembled WGS sequence"/>
</dbReference>
<protein>
    <submittedName>
        <fullName evidence="2">Uncharacterized protein</fullName>
    </submittedName>
</protein>
<gene>
    <name evidence="2" type="ORF">ABF77_08055</name>
</gene>
<accession>A0A837LFV0</accession>
<comment type="caution">
    <text evidence="2">The sequence shown here is derived from an EMBL/GenBank/DDBJ whole genome shotgun (WGS) entry which is preliminary data.</text>
</comment>
<keyword evidence="1" id="KW-1133">Transmembrane helix</keyword>
<evidence type="ECO:0000256" key="1">
    <source>
        <dbReference type="SAM" id="Phobius"/>
    </source>
</evidence>
<organism evidence="2 3">
    <name type="scientific">Enterobacter roggenkampii</name>
    <dbReference type="NCBI Taxonomy" id="1812935"/>
    <lineage>
        <taxon>Bacteria</taxon>
        <taxon>Pseudomonadati</taxon>
        <taxon>Pseudomonadota</taxon>
        <taxon>Gammaproteobacteria</taxon>
        <taxon>Enterobacterales</taxon>
        <taxon>Enterobacteriaceae</taxon>
        <taxon>Enterobacter</taxon>
        <taxon>Enterobacter cloacae complex</taxon>
    </lineage>
</organism>
<sequence>MKILVSKWFLIFIYLLIAFPVGIFIAAVTMQILIRVFYFFLDGLSLNLSSIDYVKIFKGSIAGGVIGAIGYWWIYYQHYRKNRSR</sequence>
<name>A0A837LFV0_9ENTR</name>
<reference evidence="2 3" key="1">
    <citation type="submission" date="2015-06" db="EMBL/GenBank/DDBJ databases">
        <authorList>
            <person name="Adams M."/>
            <person name="Sutton G."/>
            <person name="Nelson K."/>
            <person name="Bonomo R."/>
            <person name="McCorrison J."/>
            <person name="Sanka R."/>
            <person name="Brinkac L."/>
            <person name="Nierman W."/>
        </authorList>
    </citation>
    <scope>NUCLEOTIDE SEQUENCE [LARGE SCALE GENOMIC DNA]</scope>
    <source>
        <strain evidence="2 3">GN02692</strain>
    </source>
</reference>
<evidence type="ECO:0000313" key="2">
    <source>
        <dbReference type="EMBL" id="KLQ05385.1"/>
    </source>
</evidence>
<keyword evidence="1" id="KW-0472">Membrane</keyword>
<keyword evidence="1" id="KW-0812">Transmembrane</keyword>
<feature type="transmembrane region" description="Helical" evidence="1">
    <location>
        <begin position="53"/>
        <end position="75"/>
    </location>
</feature>